<feature type="transmembrane region" description="Helical" evidence="6">
    <location>
        <begin position="250"/>
        <end position="273"/>
    </location>
</feature>
<reference evidence="7 8" key="2">
    <citation type="submission" date="2020-05" db="EMBL/GenBank/DDBJ databases">
        <title>Draft genome sequence of Desulfovibrio sp. strainFSS-1.</title>
        <authorList>
            <person name="Shimoshige H."/>
            <person name="Kobayashi H."/>
            <person name="Maekawa T."/>
        </authorList>
    </citation>
    <scope>NUCLEOTIDE SEQUENCE [LARGE SCALE GENOMIC DNA]</scope>
    <source>
        <strain evidence="7 8">SIID29052-01</strain>
    </source>
</reference>
<evidence type="ECO:0008006" key="9">
    <source>
        <dbReference type="Google" id="ProtNLM"/>
    </source>
</evidence>
<accession>A0A6V8LQ57</accession>
<evidence type="ECO:0000256" key="2">
    <source>
        <dbReference type="ARBA" id="ARBA00022475"/>
    </source>
</evidence>
<evidence type="ECO:0000313" key="7">
    <source>
        <dbReference type="EMBL" id="GFK94663.1"/>
    </source>
</evidence>
<dbReference type="RefSeq" id="WP_173084949.1">
    <property type="nucleotide sequence ID" value="NZ_BLTE01000011.1"/>
</dbReference>
<protein>
    <recommendedName>
        <fullName evidence="9">Polysaccharide biosynthesis protein</fullName>
    </recommendedName>
</protein>
<evidence type="ECO:0000256" key="1">
    <source>
        <dbReference type="ARBA" id="ARBA00004651"/>
    </source>
</evidence>
<feature type="transmembrane region" description="Helical" evidence="6">
    <location>
        <begin position="388"/>
        <end position="405"/>
    </location>
</feature>
<dbReference type="GO" id="GO:0005886">
    <property type="term" value="C:plasma membrane"/>
    <property type="evidence" value="ECO:0007669"/>
    <property type="project" value="UniProtKB-SubCell"/>
</dbReference>
<sequence length="418" mass="44668">MKRFLKQNFIILVLMNSGNIFNYLFQLTAGRSMTPDEYGSFNALNSSTVILSAPLGVVPLIMARFTAGFALEGMGRVRGLFGKAVKVSLVAACLALAAGFAFGHLLRDFLHLTDMLPVYILTCMVALSLVAPVPWGMLQGLQRFTGYGLSGASNACMRFVVSLVFLVWLGQGVSGAMFCGLVGMFFQAGLAFLFLKDLYPVAPEPLPDGFHREVGRYALAMVVSSVVTMCLNNLDLVLVRHFCPGEEAGLYATAAILGRIAFYGPSVLLSVLFTEAVTSKASGESGRKSLWMSLGLTVLLGGGFALVCGVASETVVGVLFGAQYTQAGPLLAVISAAMALLAAANVLFVYSQARGDFEFMWVQGTGVALFALLAWLNHATAMDVARMLLYSVSFILVATTAWFLLTSRRKDHPQGGHA</sequence>
<proteinExistence type="predicted"/>
<dbReference type="InterPro" id="IPR002797">
    <property type="entry name" value="Polysacc_synth"/>
</dbReference>
<dbReference type="EMBL" id="BLTE01000011">
    <property type="protein sequence ID" value="GFK94663.1"/>
    <property type="molecule type" value="Genomic_DNA"/>
</dbReference>
<keyword evidence="4 6" id="KW-1133">Transmembrane helix</keyword>
<feature type="transmembrane region" description="Helical" evidence="6">
    <location>
        <begin position="175"/>
        <end position="195"/>
    </location>
</feature>
<keyword evidence="2" id="KW-1003">Cell membrane</keyword>
<reference evidence="7 8" key="1">
    <citation type="submission" date="2020-04" db="EMBL/GenBank/DDBJ databases">
        <authorList>
            <consortium name="Desulfovibrio sp. FSS-1 genome sequencing consortium"/>
            <person name="Shimoshige H."/>
            <person name="Kobayashi H."/>
            <person name="Maekawa T."/>
        </authorList>
    </citation>
    <scope>NUCLEOTIDE SEQUENCE [LARGE SCALE GENOMIC DNA]</scope>
    <source>
        <strain evidence="7 8">SIID29052-01</strain>
    </source>
</reference>
<feature type="transmembrane region" description="Helical" evidence="6">
    <location>
        <begin position="9"/>
        <end position="29"/>
    </location>
</feature>
<evidence type="ECO:0000256" key="4">
    <source>
        <dbReference type="ARBA" id="ARBA00022989"/>
    </source>
</evidence>
<feature type="transmembrane region" description="Helical" evidence="6">
    <location>
        <begin position="118"/>
        <end position="135"/>
    </location>
</feature>
<keyword evidence="5 6" id="KW-0472">Membrane</keyword>
<feature type="transmembrane region" description="Helical" evidence="6">
    <location>
        <begin position="84"/>
        <end position="106"/>
    </location>
</feature>
<evidence type="ECO:0000313" key="8">
    <source>
        <dbReference type="Proteomes" id="UP000494245"/>
    </source>
</evidence>
<feature type="transmembrane region" description="Helical" evidence="6">
    <location>
        <begin position="216"/>
        <end position="238"/>
    </location>
</feature>
<comment type="subcellular location">
    <subcellularLocation>
        <location evidence="1">Cell membrane</location>
        <topology evidence="1">Multi-pass membrane protein</topology>
    </subcellularLocation>
</comment>
<dbReference type="AlphaFoldDB" id="A0A6V8LQ57"/>
<evidence type="ECO:0000256" key="6">
    <source>
        <dbReference type="SAM" id="Phobius"/>
    </source>
</evidence>
<keyword evidence="8" id="KW-1185">Reference proteome</keyword>
<dbReference type="Pfam" id="PF01943">
    <property type="entry name" value="Polysacc_synt"/>
    <property type="match status" value="1"/>
</dbReference>
<feature type="transmembrane region" description="Helical" evidence="6">
    <location>
        <begin position="49"/>
        <end position="72"/>
    </location>
</feature>
<gene>
    <name evidence="7" type="ORF">NNJEOMEG_02510</name>
</gene>
<comment type="caution">
    <text evidence="7">The sequence shown here is derived from an EMBL/GenBank/DDBJ whole genome shotgun (WGS) entry which is preliminary data.</text>
</comment>
<feature type="transmembrane region" description="Helical" evidence="6">
    <location>
        <begin position="330"/>
        <end position="350"/>
    </location>
</feature>
<name>A0A6V8LQ57_9BACT</name>
<feature type="transmembrane region" description="Helical" evidence="6">
    <location>
        <begin position="294"/>
        <end position="324"/>
    </location>
</feature>
<evidence type="ECO:0000256" key="5">
    <source>
        <dbReference type="ARBA" id="ARBA00023136"/>
    </source>
</evidence>
<dbReference type="Proteomes" id="UP000494245">
    <property type="component" value="Unassembled WGS sequence"/>
</dbReference>
<dbReference type="InterPro" id="IPR050833">
    <property type="entry name" value="Poly_Biosynth_Transport"/>
</dbReference>
<organism evidence="7 8">
    <name type="scientific">Fundidesulfovibrio magnetotacticus</name>
    <dbReference type="NCBI Taxonomy" id="2730080"/>
    <lineage>
        <taxon>Bacteria</taxon>
        <taxon>Pseudomonadati</taxon>
        <taxon>Thermodesulfobacteriota</taxon>
        <taxon>Desulfovibrionia</taxon>
        <taxon>Desulfovibrionales</taxon>
        <taxon>Desulfovibrionaceae</taxon>
        <taxon>Fundidesulfovibrio</taxon>
    </lineage>
</organism>
<keyword evidence="3 6" id="KW-0812">Transmembrane</keyword>
<dbReference type="PANTHER" id="PTHR30250">
    <property type="entry name" value="PST FAMILY PREDICTED COLANIC ACID TRANSPORTER"/>
    <property type="match status" value="1"/>
</dbReference>
<dbReference type="PANTHER" id="PTHR30250:SF28">
    <property type="entry name" value="POLYSACCHARIDE BIOSYNTHESIS PROTEIN"/>
    <property type="match status" value="1"/>
</dbReference>
<evidence type="ECO:0000256" key="3">
    <source>
        <dbReference type="ARBA" id="ARBA00022692"/>
    </source>
</evidence>
<feature type="transmembrane region" description="Helical" evidence="6">
    <location>
        <begin position="357"/>
        <end position="376"/>
    </location>
</feature>